<protein>
    <submittedName>
        <fullName evidence="3">M23 family metallopeptidase</fullName>
    </submittedName>
</protein>
<proteinExistence type="predicted"/>
<dbReference type="CDD" id="cd12797">
    <property type="entry name" value="M23_peptidase"/>
    <property type="match status" value="1"/>
</dbReference>
<accession>A0ABY4J3J5</accession>
<dbReference type="Proteomes" id="UP000830631">
    <property type="component" value="Chromosome"/>
</dbReference>
<feature type="domain" description="M23ase beta-sheet core" evidence="2">
    <location>
        <begin position="314"/>
        <end position="414"/>
    </location>
</feature>
<feature type="compositionally biased region" description="Low complexity" evidence="1">
    <location>
        <begin position="102"/>
        <end position="125"/>
    </location>
</feature>
<evidence type="ECO:0000313" key="3">
    <source>
        <dbReference type="EMBL" id="UPL18590.1"/>
    </source>
</evidence>
<evidence type="ECO:0000313" key="4">
    <source>
        <dbReference type="Proteomes" id="UP000830631"/>
    </source>
</evidence>
<dbReference type="InterPro" id="IPR050570">
    <property type="entry name" value="Cell_wall_metabolism_enzyme"/>
</dbReference>
<sequence length="427" mass="43538">MPFENPEAASAPTRRSSRLRIAASEASAAGTTGPLSTADSTAVALAAVAPLSRRAARQRQAAGADAAEVPAEPFIATTPAPIIADVPASPVVVDTAADSVDAADPDTVAPSVESPAPAEPVAAAAPEDDVDEFERASRAFRTGSVPVVPASVRTSATHAPAPAEASESSEPESAHVGPRRPRSIRKLVTVGATVGVMSLAGLLAVSMTLPAEAVAAVQGRTAMSATSLVSSAGSDAKDSAAAEIQAFVAPGAVENESLARSDDFSTVSLVEVAAEQGINYSGEVFTNDPDAAIQWPFLVGVGMSYGYGMRSGRLHEGIDFVPGDGAPIQAIADGTVRIATEQGAAYGVTVYIDHVIDGQVITSHYSHMQYGSLQVKAGDTVKVGDIVGKTGNTGRSYGAHLHFELIVNGSTIDPMPWLKANAGRTSY</sequence>
<evidence type="ECO:0000259" key="2">
    <source>
        <dbReference type="Pfam" id="PF01551"/>
    </source>
</evidence>
<dbReference type="SUPFAM" id="SSF51261">
    <property type="entry name" value="Duplicated hybrid motif"/>
    <property type="match status" value="1"/>
</dbReference>
<feature type="region of interest" description="Disordered" evidence="1">
    <location>
        <begin position="102"/>
        <end position="131"/>
    </location>
</feature>
<dbReference type="PANTHER" id="PTHR21666:SF270">
    <property type="entry name" value="MUREIN HYDROLASE ACTIVATOR ENVC"/>
    <property type="match status" value="1"/>
</dbReference>
<name>A0ABY4J3J5_9MICO</name>
<reference evidence="3 4" key="1">
    <citation type="submission" date="2021-06" db="EMBL/GenBank/DDBJ databases">
        <title>Genome-based taxonomic framework of Microbacterium strains isolated from marine environment, the description of four new species and reclassification of four preexisting species.</title>
        <authorList>
            <person name="Lee S.D."/>
            <person name="Kim S.-M."/>
            <person name="Byeon Y.-S."/>
            <person name="Yang H.L."/>
            <person name="Kim I.S."/>
        </authorList>
    </citation>
    <scope>NUCLEOTIDE SEQUENCE [LARGE SCALE GENOMIC DNA]</scope>
    <source>
        <strain evidence="3 4">KSW4-10</strain>
    </source>
</reference>
<dbReference type="InterPro" id="IPR016047">
    <property type="entry name" value="M23ase_b-sheet_dom"/>
</dbReference>
<feature type="compositionally biased region" description="Low complexity" evidence="1">
    <location>
        <begin position="159"/>
        <end position="168"/>
    </location>
</feature>
<keyword evidence="4" id="KW-1185">Reference proteome</keyword>
<dbReference type="EMBL" id="CP078078">
    <property type="protein sequence ID" value="UPL18590.1"/>
    <property type="molecule type" value="Genomic_DNA"/>
</dbReference>
<organism evidence="3 4">
    <name type="scientific">Microbacterium aurugineum</name>
    <dbReference type="NCBI Taxonomy" id="2851642"/>
    <lineage>
        <taxon>Bacteria</taxon>
        <taxon>Bacillati</taxon>
        <taxon>Actinomycetota</taxon>
        <taxon>Actinomycetes</taxon>
        <taxon>Micrococcales</taxon>
        <taxon>Microbacteriaceae</taxon>
        <taxon>Microbacterium</taxon>
    </lineage>
</organism>
<dbReference type="PANTHER" id="PTHR21666">
    <property type="entry name" value="PEPTIDASE-RELATED"/>
    <property type="match status" value="1"/>
</dbReference>
<evidence type="ECO:0000256" key="1">
    <source>
        <dbReference type="SAM" id="MobiDB-lite"/>
    </source>
</evidence>
<gene>
    <name evidence="3" type="ORF">KV397_12895</name>
</gene>
<feature type="region of interest" description="Disordered" evidence="1">
    <location>
        <begin position="151"/>
        <end position="180"/>
    </location>
</feature>
<dbReference type="Gene3D" id="2.70.70.10">
    <property type="entry name" value="Glucose Permease (Domain IIA)"/>
    <property type="match status" value="1"/>
</dbReference>
<dbReference type="RefSeq" id="WP_261811430.1">
    <property type="nucleotide sequence ID" value="NZ_CP078078.1"/>
</dbReference>
<feature type="region of interest" description="Disordered" evidence="1">
    <location>
        <begin position="1"/>
        <end position="39"/>
    </location>
</feature>
<dbReference type="Pfam" id="PF01551">
    <property type="entry name" value="Peptidase_M23"/>
    <property type="match status" value="1"/>
</dbReference>
<dbReference type="InterPro" id="IPR011055">
    <property type="entry name" value="Dup_hybrid_motif"/>
</dbReference>
<feature type="compositionally biased region" description="Low complexity" evidence="1">
    <location>
        <begin position="19"/>
        <end position="39"/>
    </location>
</feature>